<dbReference type="EMBL" id="JAFDVD010000028">
    <property type="protein sequence ID" value="MBM6402581.1"/>
    <property type="molecule type" value="Genomic_DNA"/>
</dbReference>
<feature type="transmembrane region" description="Helical" evidence="7">
    <location>
        <begin position="353"/>
        <end position="372"/>
    </location>
</feature>
<proteinExistence type="predicted"/>
<keyword evidence="4 7" id="KW-1133">Transmembrane helix</keyword>
<keyword evidence="9" id="KW-1185">Reference proteome</keyword>
<evidence type="ECO:0000256" key="3">
    <source>
        <dbReference type="ARBA" id="ARBA00022692"/>
    </source>
</evidence>
<accession>A0ABS2CTW5</accession>
<feature type="transmembrane region" description="Helical" evidence="7">
    <location>
        <begin position="169"/>
        <end position="190"/>
    </location>
</feature>
<reference evidence="8" key="1">
    <citation type="submission" date="2021-02" db="EMBL/GenBank/DDBJ databases">
        <title>Phycicoccus sp. MQZ13P-5T, whole genome shotgun sequence.</title>
        <authorList>
            <person name="Tuo L."/>
        </authorList>
    </citation>
    <scope>NUCLEOTIDE SEQUENCE</scope>
    <source>
        <strain evidence="8">MQZ13P-5</strain>
    </source>
</reference>
<dbReference type="Pfam" id="PF02653">
    <property type="entry name" value="BPD_transp_2"/>
    <property type="match status" value="1"/>
</dbReference>
<dbReference type="PANTHER" id="PTHR47089:SF1">
    <property type="entry name" value="GUANOSINE ABC TRANSPORTER PERMEASE PROTEIN NUPP"/>
    <property type="match status" value="1"/>
</dbReference>
<keyword evidence="5 7" id="KW-0472">Membrane</keyword>
<protein>
    <submittedName>
        <fullName evidence="8">ABC transporter permease</fullName>
    </submittedName>
</protein>
<feature type="transmembrane region" description="Helical" evidence="7">
    <location>
        <begin position="314"/>
        <end position="333"/>
    </location>
</feature>
<dbReference type="PANTHER" id="PTHR47089">
    <property type="entry name" value="ABC TRANSPORTER, PERMEASE PROTEIN"/>
    <property type="match status" value="1"/>
</dbReference>
<feature type="transmembrane region" description="Helical" evidence="7">
    <location>
        <begin position="135"/>
        <end position="157"/>
    </location>
</feature>
<feature type="transmembrane region" description="Helical" evidence="7">
    <location>
        <begin position="293"/>
        <end position="309"/>
    </location>
</feature>
<feature type="transmembrane region" description="Helical" evidence="7">
    <location>
        <begin position="27"/>
        <end position="55"/>
    </location>
</feature>
<feature type="transmembrane region" description="Helical" evidence="7">
    <location>
        <begin position="255"/>
        <end position="281"/>
    </location>
</feature>
<comment type="caution">
    <text evidence="8">The sequence shown here is derived from an EMBL/GenBank/DDBJ whole genome shotgun (WGS) entry which is preliminary data.</text>
</comment>
<keyword evidence="3 7" id="KW-0812">Transmembrane</keyword>
<organism evidence="8 9">
    <name type="scientific">Phycicoccus sonneratiae</name>
    <dbReference type="NCBI Taxonomy" id="2807628"/>
    <lineage>
        <taxon>Bacteria</taxon>
        <taxon>Bacillati</taxon>
        <taxon>Actinomycetota</taxon>
        <taxon>Actinomycetes</taxon>
        <taxon>Micrococcales</taxon>
        <taxon>Intrasporangiaceae</taxon>
        <taxon>Phycicoccus</taxon>
    </lineage>
</organism>
<comment type="subcellular location">
    <subcellularLocation>
        <location evidence="1">Cell membrane</location>
        <topology evidence="1">Multi-pass membrane protein</topology>
    </subcellularLocation>
</comment>
<keyword evidence="2" id="KW-1003">Cell membrane</keyword>
<feature type="region of interest" description="Disordered" evidence="6">
    <location>
        <begin position="1"/>
        <end position="21"/>
    </location>
</feature>
<feature type="transmembrane region" description="Helical" evidence="7">
    <location>
        <begin position="210"/>
        <end position="234"/>
    </location>
</feature>
<evidence type="ECO:0000256" key="2">
    <source>
        <dbReference type="ARBA" id="ARBA00022475"/>
    </source>
</evidence>
<dbReference type="RefSeq" id="WP_204133052.1">
    <property type="nucleotide sequence ID" value="NZ_JAFDVD010000028.1"/>
</dbReference>
<name>A0ABS2CTW5_9MICO</name>
<dbReference type="Proteomes" id="UP001430172">
    <property type="component" value="Unassembled WGS sequence"/>
</dbReference>
<feature type="transmembrane region" description="Helical" evidence="7">
    <location>
        <begin position="112"/>
        <end position="129"/>
    </location>
</feature>
<evidence type="ECO:0000313" key="8">
    <source>
        <dbReference type="EMBL" id="MBM6402581.1"/>
    </source>
</evidence>
<evidence type="ECO:0000256" key="6">
    <source>
        <dbReference type="SAM" id="MobiDB-lite"/>
    </source>
</evidence>
<gene>
    <name evidence="8" type="ORF">JQN70_19480</name>
</gene>
<evidence type="ECO:0000256" key="1">
    <source>
        <dbReference type="ARBA" id="ARBA00004651"/>
    </source>
</evidence>
<evidence type="ECO:0000256" key="5">
    <source>
        <dbReference type="ARBA" id="ARBA00023136"/>
    </source>
</evidence>
<evidence type="ECO:0000256" key="7">
    <source>
        <dbReference type="SAM" id="Phobius"/>
    </source>
</evidence>
<sequence>MSETSTAAQPSPPAEPEPREPRARGGLLAYLIGHQSGVTIVVALLISLAIGWVIIWSQGVNAPYAYETLVREALFVDGSFTRTLQKTAPLVLTGLAVVLPLRVGLFNIGGQGQFATGAIFGAWVAYATGGSGFLGALLGMVVGLVCGAVVGILVGILKTWRGVHEVISTIMLNYIVAGVTFWLVVGPLQAESSKTSGIPQTEEIPEAAQLGAVGGVPIGFAIAVVLAVACWWMLSRTTLGFKFNTVGANKSAAGYAGISISMITVLSLALGAGLAGLGGALEAEGTLHRFEPAIVGTLGFDGITIALLARANPLATIPAAFLVGMLRTGAAGLQFATQTPALPSGITPEIVDVLLATILLMVSIPVLGKWLFRSRADKVSVASTSWGN</sequence>
<dbReference type="InterPro" id="IPR001851">
    <property type="entry name" value="ABC_transp_permease"/>
</dbReference>
<dbReference type="CDD" id="cd06580">
    <property type="entry name" value="TM_PBP1_transp_TpRbsC_like"/>
    <property type="match status" value="1"/>
</dbReference>
<evidence type="ECO:0000313" key="9">
    <source>
        <dbReference type="Proteomes" id="UP001430172"/>
    </source>
</evidence>
<evidence type="ECO:0000256" key="4">
    <source>
        <dbReference type="ARBA" id="ARBA00022989"/>
    </source>
</evidence>